<feature type="signal peptide" evidence="1">
    <location>
        <begin position="1"/>
        <end position="20"/>
    </location>
</feature>
<dbReference type="SMART" id="SM00915">
    <property type="entry name" value="Jacalin"/>
    <property type="match status" value="1"/>
</dbReference>
<dbReference type="EMBL" id="NCKW01020149">
    <property type="protein sequence ID" value="POM58812.1"/>
    <property type="molecule type" value="Genomic_DNA"/>
</dbReference>
<organism evidence="3 4">
    <name type="scientific">Phytophthora palmivora</name>
    <dbReference type="NCBI Taxonomy" id="4796"/>
    <lineage>
        <taxon>Eukaryota</taxon>
        <taxon>Sar</taxon>
        <taxon>Stramenopiles</taxon>
        <taxon>Oomycota</taxon>
        <taxon>Peronosporomycetes</taxon>
        <taxon>Peronosporales</taxon>
        <taxon>Peronosporaceae</taxon>
        <taxon>Phytophthora</taxon>
    </lineage>
</organism>
<keyword evidence="1" id="KW-0732">Signal</keyword>
<accession>A0A2P4WZT5</accession>
<evidence type="ECO:0000256" key="1">
    <source>
        <dbReference type="SAM" id="SignalP"/>
    </source>
</evidence>
<evidence type="ECO:0000259" key="2">
    <source>
        <dbReference type="PROSITE" id="PS51752"/>
    </source>
</evidence>
<dbReference type="Proteomes" id="UP000237271">
    <property type="component" value="Unassembled WGS sequence"/>
</dbReference>
<dbReference type="Pfam" id="PF01419">
    <property type="entry name" value="Jacalin"/>
    <property type="match status" value="1"/>
</dbReference>
<dbReference type="InterPro" id="IPR001229">
    <property type="entry name" value="Jacalin-like_lectin_dom"/>
</dbReference>
<dbReference type="PANTHER" id="PTHR46506">
    <property type="entry name" value="OS05G0143600 PROTEIN"/>
    <property type="match status" value="1"/>
</dbReference>
<feature type="domain" description="Jacalin-type lectin" evidence="2">
    <location>
        <begin position="21"/>
        <end position="171"/>
    </location>
</feature>
<reference evidence="3 4" key="1">
    <citation type="journal article" date="2017" name="Genome Biol. Evol.">
        <title>Phytophthora megakarya and P. palmivora, closely related causal agents of cacao black pod rot, underwent increases in genome sizes and gene numbers by different mechanisms.</title>
        <authorList>
            <person name="Ali S.S."/>
            <person name="Shao J."/>
            <person name="Lary D.J."/>
            <person name="Kronmiller B."/>
            <person name="Shen D."/>
            <person name="Strem M.D."/>
            <person name="Amoako-Attah I."/>
            <person name="Akrofi A.Y."/>
            <person name="Begoude B.A."/>
            <person name="Ten Hoopen G.M."/>
            <person name="Coulibaly K."/>
            <person name="Kebe B.I."/>
            <person name="Melnick R.L."/>
            <person name="Guiltinan M.J."/>
            <person name="Tyler B.M."/>
            <person name="Meinhardt L.W."/>
            <person name="Bailey B.A."/>
        </authorList>
    </citation>
    <scope>NUCLEOTIDE SEQUENCE [LARGE SCALE GENOMIC DNA]</scope>
    <source>
        <strain evidence="4">sbr112.9</strain>
    </source>
</reference>
<feature type="chain" id="PRO_5015152554" description="Jacalin-type lectin domain-containing protein" evidence="1">
    <location>
        <begin position="21"/>
        <end position="176"/>
    </location>
</feature>
<dbReference type="PROSITE" id="PS51752">
    <property type="entry name" value="JACALIN_LECTIN"/>
    <property type="match status" value="1"/>
</dbReference>
<gene>
    <name evidence="3" type="ORF">PHPALM_36492</name>
</gene>
<dbReference type="OrthoDB" id="107403at2759"/>
<dbReference type="InterPro" id="IPR036404">
    <property type="entry name" value="Jacalin-like_lectin_dom_sf"/>
</dbReference>
<evidence type="ECO:0000313" key="4">
    <source>
        <dbReference type="Proteomes" id="UP000237271"/>
    </source>
</evidence>
<sequence>MKFFYQVLATVALAASAVTALEKGIMLGQTFGGPHGDKYDDIELVDPGQTVRAITVRSADRVDGVALDIVDLAGQPSTLEHGGGGGDKNTLTLGADEHVTGIEVHWGKYYRKTRIMFIQFTTDKGNIIKGGTPQDNTDKIAKENADEGYQLGGFMGFAGHELDSIGAIWTSIQPVV</sequence>
<name>A0A2P4WZT5_9STRA</name>
<proteinExistence type="predicted"/>
<dbReference type="SUPFAM" id="SSF51101">
    <property type="entry name" value="Mannose-binding lectins"/>
    <property type="match status" value="1"/>
</dbReference>
<evidence type="ECO:0000313" key="3">
    <source>
        <dbReference type="EMBL" id="POM58812.1"/>
    </source>
</evidence>
<comment type="caution">
    <text evidence="3">The sequence shown here is derived from an EMBL/GenBank/DDBJ whole genome shotgun (WGS) entry which is preliminary data.</text>
</comment>
<keyword evidence="4" id="KW-1185">Reference proteome</keyword>
<dbReference type="Gene3D" id="2.100.10.30">
    <property type="entry name" value="Jacalin-like lectin domain"/>
    <property type="match status" value="1"/>
</dbReference>
<protein>
    <recommendedName>
        <fullName evidence="2">Jacalin-type lectin domain-containing protein</fullName>
    </recommendedName>
</protein>
<dbReference type="AlphaFoldDB" id="A0A2P4WZT5"/>